<gene>
    <name evidence="2" type="ORF">FA048_14725</name>
</gene>
<dbReference type="AlphaFoldDB" id="A0A4V5NZG0"/>
<organism evidence="2 3">
    <name type="scientific">Pedobacter polaris</name>
    <dbReference type="NCBI Taxonomy" id="2571273"/>
    <lineage>
        <taxon>Bacteria</taxon>
        <taxon>Pseudomonadati</taxon>
        <taxon>Bacteroidota</taxon>
        <taxon>Sphingobacteriia</taxon>
        <taxon>Sphingobacteriales</taxon>
        <taxon>Sphingobacteriaceae</taxon>
        <taxon>Pedobacter</taxon>
    </lineage>
</organism>
<feature type="signal peptide" evidence="1">
    <location>
        <begin position="1"/>
        <end position="24"/>
    </location>
</feature>
<protein>
    <recommendedName>
        <fullName evidence="4">Lipoprotein</fullName>
    </recommendedName>
</protein>
<proteinExistence type="predicted"/>
<evidence type="ECO:0008006" key="4">
    <source>
        <dbReference type="Google" id="ProtNLM"/>
    </source>
</evidence>
<reference evidence="2 3" key="1">
    <citation type="submission" date="2019-04" db="EMBL/GenBank/DDBJ databases">
        <title>Pedobacter sp. RP-3-22 sp. nov., isolated from Arctic soil.</title>
        <authorList>
            <person name="Dahal R.H."/>
            <person name="Kim D.-U."/>
        </authorList>
    </citation>
    <scope>NUCLEOTIDE SEQUENCE [LARGE SCALE GENOMIC DNA]</scope>
    <source>
        <strain evidence="2 3">RP-3-22</strain>
    </source>
</reference>
<dbReference type="Proteomes" id="UP000309488">
    <property type="component" value="Unassembled WGS sequence"/>
</dbReference>
<dbReference type="RefSeq" id="WP_205943497.1">
    <property type="nucleotide sequence ID" value="NZ_SWBR01000003.1"/>
</dbReference>
<sequence length="153" mass="17585">MNKHRLFLCSITLAIFLLSNCTQQKAVKHQMDAKHTICYTATDQRDTAWLKIDTANQHILGELTFTYQNGNHYEGLVKAVMKGDTLKGYYSFRLNKVDKWYKNPIALLKKENTLTMGIGEMMTLWGSGFFDKSVPIDYEKARFVFEQTGCAIN</sequence>
<keyword evidence="3" id="KW-1185">Reference proteome</keyword>
<comment type="caution">
    <text evidence="2">The sequence shown here is derived from an EMBL/GenBank/DDBJ whole genome shotgun (WGS) entry which is preliminary data.</text>
</comment>
<feature type="chain" id="PRO_5020435679" description="Lipoprotein" evidence="1">
    <location>
        <begin position="25"/>
        <end position="153"/>
    </location>
</feature>
<evidence type="ECO:0000313" key="3">
    <source>
        <dbReference type="Proteomes" id="UP000309488"/>
    </source>
</evidence>
<evidence type="ECO:0000256" key="1">
    <source>
        <dbReference type="SAM" id="SignalP"/>
    </source>
</evidence>
<keyword evidence="1" id="KW-0732">Signal</keyword>
<dbReference type="EMBL" id="SWBR01000003">
    <property type="protein sequence ID" value="TKC08405.1"/>
    <property type="molecule type" value="Genomic_DNA"/>
</dbReference>
<accession>A0A4V5NZG0</accession>
<name>A0A4V5NZG0_9SPHI</name>
<evidence type="ECO:0000313" key="2">
    <source>
        <dbReference type="EMBL" id="TKC08405.1"/>
    </source>
</evidence>